<evidence type="ECO:0000313" key="2">
    <source>
        <dbReference type="EMBL" id="MBF4693109.1"/>
    </source>
</evidence>
<dbReference type="EMBL" id="JADKNH010000004">
    <property type="protein sequence ID" value="MBF4693109.1"/>
    <property type="molecule type" value="Genomic_DNA"/>
</dbReference>
<gene>
    <name evidence="2" type="ORF">ISU02_08255</name>
</gene>
<evidence type="ECO:0008006" key="4">
    <source>
        <dbReference type="Google" id="ProtNLM"/>
    </source>
</evidence>
<accession>A0ABR9ZU56</accession>
<sequence length="245" mass="26753">MFKLIRKQLSLVLMCSIIVLFNMGPTFAAPEDYTLVDDVQSRQVVQPGGEATFIFTVPDPDQRAIHVRSTDSAVISKLEPIGNDYFQKYIGLNSGISNPSNLYGCHFIPYVQYMLTVTPVDASRPVTIMVDMNKGGPSTLVNVGSQDVIEKNMTSGGQREFFSLGFESSGLYAISVSFSGDAYAVYTDSTDSNNSQSWNLSNSSHTFMVNVNAASCYSNTYSLGIVNNNLPGQGSGYSVTIRKMY</sequence>
<proteinExistence type="predicted"/>
<dbReference type="RefSeq" id="WP_194701339.1">
    <property type="nucleotide sequence ID" value="NZ_JADKNH010000004.1"/>
</dbReference>
<feature type="chain" id="PRO_5045676224" description="Secreted protein" evidence="1">
    <location>
        <begin position="29"/>
        <end position="245"/>
    </location>
</feature>
<keyword evidence="1" id="KW-0732">Signal</keyword>
<evidence type="ECO:0000256" key="1">
    <source>
        <dbReference type="SAM" id="SignalP"/>
    </source>
</evidence>
<organism evidence="2 3">
    <name type="scientific">Fusibacter ferrireducens</name>
    <dbReference type="NCBI Taxonomy" id="2785058"/>
    <lineage>
        <taxon>Bacteria</taxon>
        <taxon>Bacillati</taxon>
        <taxon>Bacillota</taxon>
        <taxon>Clostridia</taxon>
        <taxon>Eubacteriales</taxon>
        <taxon>Eubacteriales Family XII. Incertae Sedis</taxon>
        <taxon>Fusibacter</taxon>
    </lineage>
</organism>
<name>A0ABR9ZU56_9FIRM</name>
<protein>
    <recommendedName>
        <fullName evidence="4">Secreted protein</fullName>
    </recommendedName>
</protein>
<dbReference type="Proteomes" id="UP000614200">
    <property type="component" value="Unassembled WGS sequence"/>
</dbReference>
<evidence type="ECO:0000313" key="3">
    <source>
        <dbReference type="Proteomes" id="UP000614200"/>
    </source>
</evidence>
<comment type="caution">
    <text evidence="2">The sequence shown here is derived from an EMBL/GenBank/DDBJ whole genome shotgun (WGS) entry which is preliminary data.</text>
</comment>
<feature type="signal peptide" evidence="1">
    <location>
        <begin position="1"/>
        <end position="28"/>
    </location>
</feature>
<keyword evidence="3" id="KW-1185">Reference proteome</keyword>
<reference evidence="2 3" key="1">
    <citation type="submission" date="2020-11" db="EMBL/GenBank/DDBJ databases">
        <title>Fusibacter basophilias sp. nov.</title>
        <authorList>
            <person name="Qiu D."/>
        </authorList>
    </citation>
    <scope>NUCLEOTIDE SEQUENCE [LARGE SCALE GENOMIC DNA]</scope>
    <source>
        <strain evidence="2 3">Q10-2</strain>
    </source>
</reference>